<accession>A0AAE1PJN4</accession>
<organism evidence="1 2">
    <name type="scientific">Petrolisthes manimaculis</name>
    <dbReference type="NCBI Taxonomy" id="1843537"/>
    <lineage>
        <taxon>Eukaryota</taxon>
        <taxon>Metazoa</taxon>
        <taxon>Ecdysozoa</taxon>
        <taxon>Arthropoda</taxon>
        <taxon>Crustacea</taxon>
        <taxon>Multicrustacea</taxon>
        <taxon>Malacostraca</taxon>
        <taxon>Eumalacostraca</taxon>
        <taxon>Eucarida</taxon>
        <taxon>Decapoda</taxon>
        <taxon>Pleocyemata</taxon>
        <taxon>Anomura</taxon>
        <taxon>Galatheoidea</taxon>
        <taxon>Porcellanidae</taxon>
        <taxon>Petrolisthes</taxon>
    </lineage>
</organism>
<name>A0AAE1PJN4_9EUCA</name>
<dbReference type="Proteomes" id="UP001292094">
    <property type="component" value="Unassembled WGS sequence"/>
</dbReference>
<proteinExistence type="predicted"/>
<comment type="caution">
    <text evidence="1">The sequence shown here is derived from an EMBL/GenBank/DDBJ whole genome shotgun (WGS) entry which is preliminary data.</text>
</comment>
<keyword evidence="2" id="KW-1185">Reference proteome</keyword>
<evidence type="ECO:0000313" key="1">
    <source>
        <dbReference type="EMBL" id="KAK4308489.1"/>
    </source>
</evidence>
<sequence length="124" mass="14337">MEDNMASMSLKMKVTAALRRELLPLYISTCTFTPSVTRIITWPHYRLYIPGMIFEGCFRPQVITCLKNINDEDSVTPQPANRPIRMGNTNDVQYFHHRDMGGIPASHHNMWAQHQIFNSKRCPS</sequence>
<gene>
    <name evidence="1" type="ORF">Pmani_019815</name>
</gene>
<dbReference type="EMBL" id="JAWZYT010001885">
    <property type="protein sequence ID" value="KAK4308489.1"/>
    <property type="molecule type" value="Genomic_DNA"/>
</dbReference>
<protein>
    <submittedName>
        <fullName evidence="1">Uncharacterized protein</fullName>
    </submittedName>
</protein>
<dbReference type="AlphaFoldDB" id="A0AAE1PJN4"/>
<reference evidence="1" key="1">
    <citation type="submission" date="2023-11" db="EMBL/GenBank/DDBJ databases">
        <title>Genome assemblies of two species of porcelain crab, Petrolisthes cinctipes and Petrolisthes manimaculis (Anomura: Porcellanidae).</title>
        <authorList>
            <person name="Angst P."/>
        </authorList>
    </citation>
    <scope>NUCLEOTIDE SEQUENCE</scope>
    <source>
        <strain evidence="1">PB745_02</strain>
        <tissue evidence="1">Gill</tissue>
    </source>
</reference>
<evidence type="ECO:0000313" key="2">
    <source>
        <dbReference type="Proteomes" id="UP001292094"/>
    </source>
</evidence>